<dbReference type="eggNOG" id="KOG2551">
    <property type="taxonomic scope" value="Eukaryota"/>
</dbReference>
<proteinExistence type="predicted"/>
<dbReference type="InterPro" id="IPR029058">
    <property type="entry name" value="AB_hydrolase_fold"/>
</dbReference>
<dbReference type="GeneID" id="25977565"/>
<dbReference type="GO" id="GO:0019748">
    <property type="term" value="P:secondary metabolic process"/>
    <property type="evidence" value="ECO:0007669"/>
    <property type="project" value="TreeGrafter"/>
</dbReference>
<dbReference type="Pfam" id="PF03959">
    <property type="entry name" value="FSH1"/>
    <property type="match status" value="1"/>
</dbReference>
<dbReference type="Proteomes" id="UP000007796">
    <property type="component" value="Unassembled WGS sequence"/>
</dbReference>
<dbReference type="GO" id="GO:0016787">
    <property type="term" value="F:hydrolase activity"/>
    <property type="evidence" value="ECO:0007669"/>
    <property type="project" value="UniProtKB-KW"/>
</dbReference>
<name>F0XUJ2_GROCL</name>
<gene>
    <name evidence="3" type="ORF">CMQ_4362</name>
</gene>
<dbReference type="STRING" id="655863.F0XUJ2"/>
<protein>
    <submittedName>
        <fullName evidence="3">Ef-hand calcium-binding domain protein</fullName>
    </submittedName>
</protein>
<keyword evidence="4" id="KW-1185">Reference proteome</keyword>
<keyword evidence="1" id="KW-0378">Hydrolase</keyword>
<evidence type="ECO:0000313" key="3">
    <source>
        <dbReference type="EMBL" id="EFW98510.1"/>
    </source>
</evidence>
<feature type="domain" description="Serine hydrolase" evidence="2">
    <location>
        <begin position="2"/>
        <end position="197"/>
    </location>
</feature>
<sequence length="214" mass="23759">MRILCLHGAGTSAKNHLRDDSIAFEFIDGEWDAPPAPGIAKLYPGPYHAFYDWNPAEPSPPCESLAESYDYLTEVLEAKAFDGIVGFSQGAALAASYLLYHQNQDRQLLQPVVRFAVFMCGTLPWDASGTRRLGLAELASSDSTPRAINIPTLHVHGAMDEWLDESRALKELCKPAEAVVWQHGLGHAIPVDRKSTERLADLFREVIRRAIFKQ</sequence>
<dbReference type="EMBL" id="GL630006">
    <property type="protein sequence ID" value="EFW98510.1"/>
    <property type="molecule type" value="Genomic_DNA"/>
</dbReference>
<organism evidence="4">
    <name type="scientific">Grosmannia clavigera (strain kw1407 / UAMH 11150)</name>
    <name type="common">Blue stain fungus</name>
    <name type="synonym">Graphiocladiella clavigera</name>
    <dbReference type="NCBI Taxonomy" id="655863"/>
    <lineage>
        <taxon>Eukaryota</taxon>
        <taxon>Fungi</taxon>
        <taxon>Dikarya</taxon>
        <taxon>Ascomycota</taxon>
        <taxon>Pezizomycotina</taxon>
        <taxon>Sordariomycetes</taxon>
        <taxon>Sordariomycetidae</taxon>
        <taxon>Ophiostomatales</taxon>
        <taxon>Ophiostomataceae</taxon>
        <taxon>Leptographium</taxon>
    </lineage>
</organism>
<dbReference type="OrthoDB" id="414698at2759"/>
<dbReference type="Gene3D" id="3.40.50.1820">
    <property type="entry name" value="alpha/beta hydrolase"/>
    <property type="match status" value="1"/>
</dbReference>
<dbReference type="GO" id="GO:0005634">
    <property type="term" value="C:nucleus"/>
    <property type="evidence" value="ECO:0007669"/>
    <property type="project" value="TreeGrafter"/>
</dbReference>
<dbReference type="GO" id="GO:0005737">
    <property type="term" value="C:cytoplasm"/>
    <property type="evidence" value="ECO:0007669"/>
    <property type="project" value="TreeGrafter"/>
</dbReference>
<evidence type="ECO:0000259" key="2">
    <source>
        <dbReference type="Pfam" id="PF03959"/>
    </source>
</evidence>
<dbReference type="RefSeq" id="XP_014167993.1">
    <property type="nucleotide sequence ID" value="XM_014312518.1"/>
</dbReference>
<accession>F0XUJ2</accession>
<dbReference type="InterPro" id="IPR005645">
    <property type="entry name" value="FSH-like_dom"/>
</dbReference>
<dbReference type="InParanoid" id="F0XUJ2"/>
<dbReference type="PANTHER" id="PTHR48070:SF7">
    <property type="entry name" value="SERINE HYDROLASE FSH DOMAIN-CONTAINING PROTEIN-RELATED"/>
    <property type="match status" value="1"/>
</dbReference>
<dbReference type="SUPFAM" id="SSF53474">
    <property type="entry name" value="alpha/beta-Hydrolases"/>
    <property type="match status" value="1"/>
</dbReference>
<evidence type="ECO:0000313" key="4">
    <source>
        <dbReference type="Proteomes" id="UP000007796"/>
    </source>
</evidence>
<dbReference type="InterPro" id="IPR050593">
    <property type="entry name" value="LovG"/>
</dbReference>
<evidence type="ECO:0000256" key="1">
    <source>
        <dbReference type="ARBA" id="ARBA00022801"/>
    </source>
</evidence>
<reference evidence="3 4" key="1">
    <citation type="journal article" date="2011" name="Proc. Natl. Acad. Sci. U.S.A.">
        <title>Genome and transcriptome analyses of the mountain pine beetle-fungal symbiont Grosmannia clavigera, a lodgepole pine pathogen.</title>
        <authorList>
            <person name="DiGuistini S."/>
            <person name="Wang Y."/>
            <person name="Liao N.Y."/>
            <person name="Taylor G."/>
            <person name="Tanguay P."/>
            <person name="Feau N."/>
            <person name="Henrissat B."/>
            <person name="Chan S.K."/>
            <person name="Hesse-Orce U."/>
            <person name="Alamouti S.M."/>
            <person name="Tsui C.K.M."/>
            <person name="Docking R.T."/>
            <person name="Levasseur A."/>
            <person name="Haridas S."/>
            <person name="Robertson G."/>
            <person name="Birol I."/>
            <person name="Holt R.A."/>
            <person name="Marra M.A."/>
            <person name="Hamelin R.C."/>
            <person name="Hirst M."/>
            <person name="Jones S.J.M."/>
            <person name="Bohlmann J."/>
            <person name="Breuil C."/>
        </authorList>
    </citation>
    <scope>NUCLEOTIDE SEQUENCE [LARGE SCALE GENOMIC DNA]</scope>
    <source>
        <strain evidence="4">kw1407 / UAMH 11150</strain>
    </source>
</reference>
<dbReference type="PANTHER" id="PTHR48070">
    <property type="entry name" value="ESTERASE OVCA2"/>
    <property type="match status" value="1"/>
</dbReference>
<dbReference type="AlphaFoldDB" id="F0XUJ2"/>
<dbReference type="HOGENOM" id="CLU_051938_4_1_1"/>